<proteinExistence type="inferred from homology"/>
<dbReference type="EMBL" id="PECK01000001">
    <property type="protein sequence ID" value="TDZ98500.1"/>
    <property type="molecule type" value="Genomic_DNA"/>
</dbReference>
<keyword evidence="7" id="KW-1185">Reference proteome</keyword>
<evidence type="ECO:0000256" key="3">
    <source>
        <dbReference type="SAM" id="SignalP"/>
    </source>
</evidence>
<dbReference type="PANTHER" id="PTHR47572:SF4">
    <property type="entry name" value="LACTONASE DRP35"/>
    <property type="match status" value="1"/>
</dbReference>
<gene>
    <name evidence="6" type="ORF">CCUG60883_03654</name>
    <name evidence="5" type="ORF">CCUG60885_00370</name>
</gene>
<accession>A0A4V3I063</accession>
<evidence type="ECO:0000313" key="7">
    <source>
        <dbReference type="Proteomes" id="UP000294844"/>
    </source>
</evidence>
<evidence type="ECO:0000313" key="5">
    <source>
        <dbReference type="EMBL" id="TDZ98500.1"/>
    </source>
</evidence>
<evidence type="ECO:0000256" key="2">
    <source>
        <dbReference type="ARBA" id="ARBA00022801"/>
    </source>
</evidence>
<dbReference type="Pfam" id="PF08450">
    <property type="entry name" value="SGL"/>
    <property type="match status" value="1"/>
</dbReference>
<evidence type="ECO:0000259" key="4">
    <source>
        <dbReference type="Pfam" id="PF08450"/>
    </source>
</evidence>
<dbReference type="GO" id="GO:0016787">
    <property type="term" value="F:hydrolase activity"/>
    <property type="evidence" value="ECO:0007669"/>
    <property type="project" value="UniProtKB-KW"/>
</dbReference>
<dbReference type="EC" id="3.1.1.-" evidence="5"/>
<dbReference type="PANTHER" id="PTHR47572">
    <property type="entry name" value="LIPOPROTEIN-RELATED"/>
    <property type="match status" value="1"/>
</dbReference>
<protein>
    <submittedName>
        <fullName evidence="5">Lactonase drp35</fullName>
        <ecNumber evidence="5">3.1.1.-</ecNumber>
    </submittedName>
</protein>
<dbReference type="AlphaFoldDB" id="A0A4V3I063"/>
<keyword evidence="2 5" id="KW-0378">Hydrolase</keyword>
<dbReference type="Proteomes" id="UP000295685">
    <property type="component" value="Unassembled WGS sequence"/>
</dbReference>
<organism evidence="5 8">
    <name type="scientific">Mycobacteroides salmoniphilum</name>
    <dbReference type="NCBI Taxonomy" id="404941"/>
    <lineage>
        <taxon>Bacteria</taxon>
        <taxon>Bacillati</taxon>
        <taxon>Actinomycetota</taxon>
        <taxon>Actinomycetes</taxon>
        <taxon>Mycobacteriales</taxon>
        <taxon>Mycobacteriaceae</taxon>
        <taxon>Mycobacteroides</taxon>
    </lineage>
</organism>
<comment type="caution">
    <text evidence="5">The sequence shown here is derived from an EMBL/GenBank/DDBJ whole genome shotgun (WGS) entry which is preliminary data.</text>
</comment>
<feature type="signal peptide" evidence="3">
    <location>
        <begin position="1"/>
        <end position="27"/>
    </location>
</feature>
<keyword evidence="3" id="KW-0732">Signal</keyword>
<evidence type="ECO:0000256" key="1">
    <source>
        <dbReference type="ARBA" id="ARBA00008853"/>
    </source>
</evidence>
<dbReference type="InterPro" id="IPR051262">
    <property type="entry name" value="SMP-30/CGR1_Lactonase"/>
</dbReference>
<name>A0A4V3I063_9MYCO</name>
<feature type="domain" description="SMP-30/Gluconolactonase/LRE-like region" evidence="4">
    <location>
        <begin position="83"/>
        <end position="329"/>
    </location>
</feature>
<dbReference type="OrthoDB" id="2633250at2"/>
<dbReference type="Proteomes" id="UP000294844">
    <property type="component" value="Unassembled WGS sequence"/>
</dbReference>
<dbReference type="Gene3D" id="2.120.10.30">
    <property type="entry name" value="TolB, C-terminal domain"/>
    <property type="match status" value="1"/>
</dbReference>
<sequence precursor="true">MFGTAAARNLTRLTVFLGIACTCVVSAAACSAPPQALPRPAADALTYETQILGPAPIPPAERELQTAIAKPWFKVSDQAIVLEGTIFDRAGNMFFCDVYGRRVLRLTPDKQLSTVLGVDGLSPGGLAFGPDGHLFIAAMDVTRGIGSVLAVSPDGLELQTIVPRAAGYLPDDLVFDANGGFYFTDFRGSAADPMGGVYYVSPDFSTTSPVLPHLVMANGVALSPDGKQLWTTESGRNLLHRIDLADATTIAPLGSAIPYQFTGPTPDSMRTDADGNVYVAIYGQGRVLVLNRNGIPIGQVLLPGREHGHNLQSTSMTIRPGTKDLYIVTNDGDGGQGATIYHSQAFTQATQPN</sequence>
<dbReference type="SUPFAM" id="SSF63829">
    <property type="entry name" value="Calcium-dependent phosphotriesterase"/>
    <property type="match status" value="1"/>
</dbReference>
<reference evidence="7 8" key="1">
    <citation type="journal article" date="2019" name="Sci. Rep.">
        <title>Extended insight into the Mycobacterium chelonae-abscessus complex through whole genome sequencing of Mycobacterium salmoniphilum outbreak and Mycobacterium salmoniphilum-like strains.</title>
        <authorList>
            <person name="Behra P.R.K."/>
            <person name="Das S."/>
            <person name="Pettersson B.M.F."/>
            <person name="Shirreff L."/>
            <person name="DuCote T."/>
            <person name="Jacobsson K.G."/>
            <person name="Ennis D.G."/>
            <person name="Kirsebom L.A."/>
        </authorList>
    </citation>
    <scope>NUCLEOTIDE SEQUENCE [LARGE SCALE GENOMIC DNA]</scope>
    <source>
        <strain evidence="6 7">CCUG 60883</strain>
        <strain evidence="5 8">CCUG 60885</strain>
    </source>
</reference>
<dbReference type="EMBL" id="PECM01000009">
    <property type="protein sequence ID" value="TEA03030.1"/>
    <property type="molecule type" value="Genomic_DNA"/>
</dbReference>
<evidence type="ECO:0000313" key="8">
    <source>
        <dbReference type="Proteomes" id="UP000295685"/>
    </source>
</evidence>
<comment type="similarity">
    <text evidence="1">Belongs to the SMP-30/CGR1 family.</text>
</comment>
<dbReference type="InterPro" id="IPR011042">
    <property type="entry name" value="6-blade_b-propeller_TolB-like"/>
</dbReference>
<evidence type="ECO:0000313" key="6">
    <source>
        <dbReference type="EMBL" id="TEA03030.1"/>
    </source>
</evidence>
<feature type="chain" id="PRO_5020814988" evidence="3">
    <location>
        <begin position="28"/>
        <end position="353"/>
    </location>
</feature>
<dbReference type="InterPro" id="IPR013658">
    <property type="entry name" value="SGL"/>
</dbReference>